<name>A0A1D8NMG8_YARLL</name>
<evidence type="ECO:0000313" key="2">
    <source>
        <dbReference type="EMBL" id="AOW06816.1"/>
    </source>
</evidence>
<keyword evidence="1" id="KW-0812">Transmembrane</keyword>
<dbReference type="GeneID" id="94583882"/>
<evidence type="ECO:0000256" key="1">
    <source>
        <dbReference type="SAM" id="Phobius"/>
    </source>
</evidence>
<evidence type="ECO:0000313" key="3">
    <source>
        <dbReference type="Proteomes" id="UP000182444"/>
    </source>
</evidence>
<dbReference type="AlphaFoldDB" id="A0A1D8NMG8"/>
<dbReference type="EMBL" id="CP017558">
    <property type="protein sequence ID" value="AOW06816.1"/>
    <property type="molecule type" value="Genomic_DNA"/>
</dbReference>
<keyword evidence="1" id="KW-0472">Membrane</keyword>
<dbReference type="Proteomes" id="UP000182444">
    <property type="component" value="Chromosome 1F"/>
</dbReference>
<reference evidence="2 3" key="1">
    <citation type="journal article" date="2016" name="PLoS ONE">
        <title>Sequence Assembly of Yarrowia lipolytica Strain W29/CLIB89 Shows Transposable Element Diversity.</title>
        <authorList>
            <person name="Magnan C."/>
            <person name="Yu J."/>
            <person name="Chang I."/>
            <person name="Jahn E."/>
            <person name="Kanomata Y."/>
            <person name="Wu J."/>
            <person name="Zeller M."/>
            <person name="Oakes M."/>
            <person name="Baldi P."/>
            <person name="Sandmeyer S."/>
        </authorList>
    </citation>
    <scope>NUCLEOTIDE SEQUENCE [LARGE SCALE GENOMIC DNA]</scope>
    <source>
        <strain evidence="3">CLIB89(W29)</strain>
    </source>
</reference>
<keyword evidence="1" id="KW-1133">Transmembrane helix</keyword>
<dbReference type="VEuPathDB" id="FungiDB:YALI1_F10987g"/>
<feature type="transmembrane region" description="Helical" evidence="1">
    <location>
        <begin position="12"/>
        <end position="33"/>
    </location>
</feature>
<dbReference type="RefSeq" id="XP_068139392.1">
    <property type="nucleotide sequence ID" value="XM_068283291.1"/>
</dbReference>
<protein>
    <submittedName>
        <fullName evidence="2">Uncharacterized protein</fullName>
    </submittedName>
</protein>
<gene>
    <name evidence="2" type="ORF">YALI1_F10987g</name>
</gene>
<proteinExistence type="predicted"/>
<sequence length="93" mass="10785">MDSTRIRTCDICCLRYLIVCIYILAQRFFHIFALSPSLYLPHLQLSDSVFPRLSAYHSSRTFDLISLQRQVNAVTAFSSSLNTRKASRWSHTQ</sequence>
<accession>A0A1D8NMG8</accession>
<organism evidence="2 3">
    <name type="scientific">Yarrowia lipolytica</name>
    <name type="common">Candida lipolytica</name>
    <dbReference type="NCBI Taxonomy" id="4952"/>
    <lineage>
        <taxon>Eukaryota</taxon>
        <taxon>Fungi</taxon>
        <taxon>Dikarya</taxon>
        <taxon>Ascomycota</taxon>
        <taxon>Saccharomycotina</taxon>
        <taxon>Dipodascomycetes</taxon>
        <taxon>Dipodascales</taxon>
        <taxon>Dipodascales incertae sedis</taxon>
        <taxon>Yarrowia</taxon>
    </lineage>
</organism>